<name>A0A1U9K949_9BACL</name>
<dbReference type="InterPro" id="IPR016032">
    <property type="entry name" value="Sig_transdc_resp-reg_C-effctor"/>
</dbReference>
<dbReference type="InterPro" id="IPR036388">
    <property type="entry name" value="WH-like_DNA-bd_sf"/>
</dbReference>
<dbReference type="Pfam" id="PF00196">
    <property type="entry name" value="GerE"/>
    <property type="match status" value="1"/>
</dbReference>
<dbReference type="OrthoDB" id="2911118at2"/>
<protein>
    <recommendedName>
        <fullName evidence="4">HTH luxR-type domain-containing protein</fullName>
    </recommendedName>
</protein>
<dbReference type="SMART" id="SM00421">
    <property type="entry name" value="HTH_LUXR"/>
    <property type="match status" value="1"/>
</dbReference>
<evidence type="ECO:0000256" key="1">
    <source>
        <dbReference type="ARBA" id="ARBA00023015"/>
    </source>
</evidence>
<dbReference type="Proteomes" id="UP000188603">
    <property type="component" value="Chromosome"/>
</dbReference>
<evidence type="ECO:0000256" key="2">
    <source>
        <dbReference type="ARBA" id="ARBA00023125"/>
    </source>
</evidence>
<keyword evidence="3" id="KW-0804">Transcription</keyword>
<proteinExistence type="predicted"/>
<gene>
    <name evidence="5" type="ORF">B0W44_13050</name>
</gene>
<dbReference type="InterPro" id="IPR039420">
    <property type="entry name" value="WalR-like"/>
</dbReference>
<evidence type="ECO:0000259" key="4">
    <source>
        <dbReference type="SMART" id="SM00421"/>
    </source>
</evidence>
<dbReference type="EMBL" id="CP019699">
    <property type="protein sequence ID" value="AQS56550.1"/>
    <property type="molecule type" value="Genomic_DNA"/>
</dbReference>
<feature type="domain" description="HTH luxR-type" evidence="4">
    <location>
        <begin position="8"/>
        <end position="65"/>
    </location>
</feature>
<dbReference type="PANTHER" id="PTHR43214">
    <property type="entry name" value="TWO-COMPONENT RESPONSE REGULATOR"/>
    <property type="match status" value="1"/>
</dbReference>
<keyword evidence="2" id="KW-0238">DNA-binding</keyword>
<dbReference type="STRING" id="1471761.B0W44_13050"/>
<evidence type="ECO:0000256" key="3">
    <source>
        <dbReference type="ARBA" id="ARBA00023163"/>
    </source>
</evidence>
<evidence type="ECO:0000313" key="5">
    <source>
        <dbReference type="EMBL" id="AQS56550.1"/>
    </source>
</evidence>
<dbReference type="AlphaFoldDB" id="A0A1U9K949"/>
<dbReference type="Gene3D" id="1.10.10.10">
    <property type="entry name" value="Winged helix-like DNA-binding domain superfamily/Winged helix DNA-binding domain"/>
    <property type="match status" value="1"/>
</dbReference>
<dbReference type="InterPro" id="IPR000792">
    <property type="entry name" value="Tscrpt_reg_LuxR_C"/>
</dbReference>
<sequence>MCKHSVNIKPLSQREKEVAILIAKGYTNQEIAEKLYVSRRRIVDIVISIKKKWQVKTRVEIGIICYHLGYIELKQDVKETNRVE</sequence>
<dbReference type="GO" id="GO:0006355">
    <property type="term" value="P:regulation of DNA-templated transcription"/>
    <property type="evidence" value="ECO:0007669"/>
    <property type="project" value="InterPro"/>
</dbReference>
<keyword evidence="1" id="KW-0805">Transcription regulation</keyword>
<dbReference type="SUPFAM" id="SSF46894">
    <property type="entry name" value="C-terminal effector domain of the bipartite response regulators"/>
    <property type="match status" value="1"/>
</dbReference>
<dbReference type="RefSeq" id="WP_077720410.1">
    <property type="nucleotide sequence ID" value="NZ_CP019699.1"/>
</dbReference>
<keyword evidence="6" id="KW-1185">Reference proteome</keyword>
<accession>A0A1U9K949</accession>
<organism evidence="5 6">
    <name type="scientific">Novibacillus thermophilus</name>
    <dbReference type="NCBI Taxonomy" id="1471761"/>
    <lineage>
        <taxon>Bacteria</taxon>
        <taxon>Bacillati</taxon>
        <taxon>Bacillota</taxon>
        <taxon>Bacilli</taxon>
        <taxon>Bacillales</taxon>
        <taxon>Thermoactinomycetaceae</taxon>
        <taxon>Novibacillus</taxon>
    </lineage>
</organism>
<dbReference type="PANTHER" id="PTHR43214:SF43">
    <property type="entry name" value="TWO-COMPONENT RESPONSE REGULATOR"/>
    <property type="match status" value="1"/>
</dbReference>
<dbReference type="PRINTS" id="PR00038">
    <property type="entry name" value="HTHLUXR"/>
</dbReference>
<evidence type="ECO:0000313" key="6">
    <source>
        <dbReference type="Proteomes" id="UP000188603"/>
    </source>
</evidence>
<reference evidence="5 6" key="1">
    <citation type="journal article" date="2015" name="Int. J. Syst. Evol. Microbiol.">
        <title>Novibacillus thermophilus gen. nov., sp. nov., a Gram-staining-negative and moderately thermophilic member of the family Thermoactinomycetaceae.</title>
        <authorList>
            <person name="Yang G."/>
            <person name="Chen J."/>
            <person name="Zhou S."/>
        </authorList>
    </citation>
    <scope>NUCLEOTIDE SEQUENCE [LARGE SCALE GENOMIC DNA]</scope>
    <source>
        <strain evidence="5 6">SG-1</strain>
    </source>
</reference>
<dbReference type="KEGG" id="ntr:B0W44_13050"/>
<dbReference type="GO" id="GO:0003677">
    <property type="term" value="F:DNA binding"/>
    <property type="evidence" value="ECO:0007669"/>
    <property type="project" value="UniProtKB-KW"/>
</dbReference>